<keyword evidence="1" id="KW-1133">Transmembrane helix</keyword>
<evidence type="ECO:0000256" key="1">
    <source>
        <dbReference type="SAM" id="Phobius"/>
    </source>
</evidence>
<name>A0A7W3M099_ACTNM</name>
<feature type="transmembrane region" description="Helical" evidence="1">
    <location>
        <begin position="12"/>
        <end position="32"/>
    </location>
</feature>
<feature type="transmembrane region" description="Helical" evidence="1">
    <location>
        <begin position="66"/>
        <end position="90"/>
    </location>
</feature>
<feature type="transmembrane region" description="Helical" evidence="1">
    <location>
        <begin position="159"/>
        <end position="179"/>
    </location>
</feature>
<evidence type="ECO:0000313" key="2">
    <source>
        <dbReference type="EMBL" id="MBA8957634.1"/>
    </source>
</evidence>
<dbReference type="AlphaFoldDB" id="A0A7W3M099"/>
<dbReference type="RefSeq" id="WP_182849439.1">
    <property type="nucleotide sequence ID" value="NZ_BAAALP010000086.1"/>
</dbReference>
<gene>
    <name evidence="2" type="ORF">HNR61_009329</name>
</gene>
<proteinExistence type="predicted"/>
<dbReference type="GO" id="GO:0005886">
    <property type="term" value="C:plasma membrane"/>
    <property type="evidence" value="ECO:0007669"/>
    <property type="project" value="UniProtKB-SubCell"/>
</dbReference>
<feature type="transmembrane region" description="Helical" evidence="1">
    <location>
        <begin position="111"/>
        <end position="139"/>
    </location>
</feature>
<feature type="transmembrane region" description="Helical" evidence="1">
    <location>
        <begin position="318"/>
        <end position="336"/>
    </location>
</feature>
<dbReference type="Pfam" id="PF12679">
    <property type="entry name" value="ABC2_membrane_2"/>
    <property type="match status" value="1"/>
</dbReference>
<keyword evidence="1" id="KW-0812">Transmembrane</keyword>
<dbReference type="EMBL" id="JACJIA010000027">
    <property type="protein sequence ID" value="MBA8957634.1"/>
    <property type="molecule type" value="Genomic_DNA"/>
</dbReference>
<feature type="transmembrane region" description="Helical" evidence="1">
    <location>
        <begin position="186"/>
        <end position="204"/>
    </location>
</feature>
<sequence>MIWLSWRQFRVQALAAAVALVLAAAYLVYLGGDIRDAHDAYRSECAGRAGCAETQARFRAAYESTLLFLAAGLGLVPAVLGTFWGAPLVARELEAGTHRMVWNQSVTRGRWLLVKLLVVGAAAMVVTGTAAALLTWAAAPFDEVVKNRFGTFEFGARHIVPVGYAALAFTFGTVAGLVLRRTLPAMAVTLAGFLVFQFLFPNFVRPGLMPPERTTLPMTAQAINQARSLGSIGGGAVVGGVRIPDAPDAWISDLGPLRTADGRNLDERRFNACLDSPPRAGATGTFGDTAVCLGKLRLHVAVAYHPADRYWAFQWAETAVYLALSGLLVAFGLWRVRRRVT</sequence>
<keyword evidence="1" id="KW-0472">Membrane</keyword>
<accession>A0A7W3M099</accession>
<organism evidence="2 3">
    <name type="scientific">Actinomadura namibiensis</name>
    <dbReference type="NCBI Taxonomy" id="182080"/>
    <lineage>
        <taxon>Bacteria</taxon>
        <taxon>Bacillati</taxon>
        <taxon>Actinomycetota</taxon>
        <taxon>Actinomycetes</taxon>
        <taxon>Streptosporangiales</taxon>
        <taxon>Thermomonosporaceae</taxon>
        <taxon>Actinomadura</taxon>
    </lineage>
</organism>
<reference evidence="2 3" key="1">
    <citation type="submission" date="2020-08" db="EMBL/GenBank/DDBJ databases">
        <title>Genomic Encyclopedia of Type Strains, Phase IV (KMG-IV): sequencing the most valuable type-strain genomes for metagenomic binning, comparative biology and taxonomic classification.</title>
        <authorList>
            <person name="Goeker M."/>
        </authorList>
    </citation>
    <scope>NUCLEOTIDE SEQUENCE [LARGE SCALE GENOMIC DNA]</scope>
    <source>
        <strain evidence="2 3">DSM 44197</strain>
    </source>
</reference>
<evidence type="ECO:0000313" key="3">
    <source>
        <dbReference type="Proteomes" id="UP000572680"/>
    </source>
</evidence>
<dbReference type="GO" id="GO:0140359">
    <property type="term" value="F:ABC-type transporter activity"/>
    <property type="evidence" value="ECO:0007669"/>
    <property type="project" value="InterPro"/>
</dbReference>
<dbReference type="Proteomes" id="UP000572680">
    <property type="component" value="Unassembled WGS sequence"/>
</dbReference>
<keyword evidence="3" id="KW-1185">Reference proteome</keyword>
<protein>
    <submittedName>
        <fullName evidence="2">Putative membrane protein YqjE</fullName>
    </submittedName>
</protein>
<comment type="caution">
    <text evidence="2">The sequence shown here is derived from an EMBL/GenBank/DDBJ whole genome shotgun (WGS) entry which is preliminary data.</text>
</comment>